<sequence length="59" mass="6739">MRVGLEDSQLDCYVVSMHLLPLVGNSHELSTYPEKYIYLDLGQNLREIKQEGSDLKDPS</sequence>
<reference evidence="1" key="1">
    <citation type="submission" date="2017-07" db="EMBL/GenBank/DDBJ databases">
        <title>Taro Niue Genome Assembly and Annotation.</title>
        <authorList>
            <person name="Atibalentja N."/>
            <person name="Keating K."/>
            <person name="Fields C.J."/>
        </authorList>
    </citation>
    <scope>NUCLEOTIDE SEQUENCE</scope>
    <source>
        <strain evidence="1">Niue_2</strain>
        <tissue evidence="1">Leaf</tissue>
    </source>
</reference>
<protein>
    <submittedName>
        <fullName evidence="1">Uncharacterized protein</fullName>
    </submittedName>
</protein>
<name>A0A843XDW9_COLES</name>
<evidence type="ECO:0000313" key="2">
    <source>
        <dbReference type="Proteomes" id="UP000652761"/>
    </source>
</evidence>
<gene>
    <name evidence="1" type="ORF">Taro_050434</name>
</gene>
<dbReference type="Proteomes" id="UP000652761">
    <property type="component" value="Unassembled WGS sequence"/>
</dbReference>
<organism evidence="1 2">
    <name type="scientific">Colocasia esculenta</name>
    <name type="common">Wild taro</name>
    <name type="synonym">Arum esculentum</name>
    <dbReference type="NCBI Taxonomy" id="4460"/>
    <lineage>
        <taxon>Eukaryota</taxon>
        <taxon>Viridiplantae</taxon>
        <taxon>Streptophyta</taxon>
        <taxon>Embryophyta</taxon>
        <taxon>Tracheophyta</taxon>
        <taxon>Spermatophyta</taxon>
        <taxon>Magnoliopsida</taxon>
        <taxon>Liliopsida</taxon>
        <taxon>Araceae</taxon>
        <taxon>Aroideae</taxon>
        <taxon>Colocasieae</taxon>
        <taxon>Colocasia</taxon>
    </lineage>
</organism>
<dbReference type="EMBL" id="NMUH01007558">
    <property type="protein sequence ID" value="MQM17461.1"/>
    <property type="molecule type" value="Genomic_DNA"/>
</dbReference>
<comment type="caution">
    <text evidence="1">The sequence shown here is derived from an EMBL/GenBank/DDBJ whole genome shotgun (WGS) entry which is preliminary data.</text>
</comment>
<evidence type="ECO:0000313" key="1">
    <source>
        <dbReference type="EMBL" id="MQM17461.1"/>
    </source>
</evidence>
<accession>A0A843XDW9</accession>
<keyword evidence="2" id="KW-1185">Reference proteome</keyword>
<proteinExistence type="predicted"/>
<dbReference type="AlphaFoldDB" id="A0A843XDW9"/>